<evidence type="ECO:0000313" key="10">
    <source>
        <dbReference type="Proteomes" id="UP000323142"/>
    </source>
</evidence>
<evidence type="ECO:0000256" key="2">
    <source>
        <dbReference type="ARBA" id="ARBA00004613"/>
    </source>
</evidence>
<protein>
    <recommendedName>
        <fullName evidence="4">Flagellar hook-associated protein 1</fullName>
    </recommendedName>
</protein>
<dbReference type="AlphaFoldDB" id="A0A5B2V8D2"/>
<keyword evidence="9" id="KW-0969">Cilium</keyword>
<evidence type="ECO:0000259" key="8">
    <source>
        <dbReference type="Pfam" id="PF22638"/>
    </source>
</evidence>
<dbReference type="SUPFAM" id="SSF64518">
    <property type="entry name" value="Phase 1 flagellin"/>
    <property type="match status" value="1"/>
</dbReference>
<evidence type="ECO:0000256" key="5">
    <source>
        <dbReference type="ARBA" id="ARBA00022525"/>
    </source>
</evidence>
<comment type="similarity">
    <text evidence="3">Belongs to the flagella basal body rod proteins family.</text>
</comment>
<dbReference type="InterPro" id="IPR002371">
    <property type="entry name" value="FlgK"/>
</dbReference>
<reference evidence="9 10" key="1">
    <citation type="submission" date="2019-09" db="EMBL/GenBank/DDBJ databases">
        <title>Salinarimonas rosea gen. nov., sp. nov., a new member of the a-2 subgroup of the Proteobacteria.</title>
        <authorList>
            <person name="Liu J."/>
        </authorList>
    </citation>
    <scope>NUCLEOTIDE SEQUENCE [LARGE SCALE GENOMIC DNA]</scope>
    <source>
        <strain evidence="9 10">BN140002</strain>
    </source>
</reference>
<keyword evidence="6" id="KW-0975">Bacterial flagellum</keyword>
<dbReference type="GO" id="GO:0005576">
    <property type="term" value="C:extracellular region"/>
    <property type="evidence" value="ECO:0007669"/>
    <property type="project" value="UniProtKB-SubCell"/>
</dbReference>
<keyword evidence="9" id="KW-0282">Flagellum</keyword>
<dbReference type="NCBIfam" id="TIGR02492">
    <property type="entry name" value="flgK_ends"/>
    <property type="match status" value="1"/>
</dbReference>
<dbReference type="GO" id="GO:0044780">
    <property type="term" value="P:bacterial-type flagellum assembly"/>
    <property type="evidence" value="ECO:0007669"/>
    <property type="project" value="InterPro"/>
</dbReference>
<dbReference type="Proteomes" id="UP000323142">
    <property type="component" value="Unassembled WGS sequence"/>
</dbReference>
<comment type="subcellular location">
    <subcellularLocation>
        <location evidence="1">Bacterial flagellum</location>
    </subcellularLocation>
    <subcellularLocation>
        <location evidence="2">Secreted</location>
    </subcellularLocation>
</comment>
<name>A0A5B2V8D2_9HYPH</name>
<accession>A0A5B2V8D2</accession>
<evidence type="ECO:0000256" key="1">
    <source>
        <dbReference type="ARBA" id="ARBA00004365"/>
    </source>
</evidence>
<reference evidence="9 10" key="2">
    <citation type="submission" date="2019-09" db="EMBL/GenBank/DDBJ databases">
        <authorList>
            <person name="Jin C."/>
        </authorList>
    </citation>
    <scope>NUCLEOTIDE SEQUENCE [LARGE SCALE GENOMIC DNA]</scope>
    <source>
        <strain evidence="9 10">BN140002</strain>
    </source>
</reference>
<comment type="caution">
    <text evidence="9">The sequence shown here is derived from an EMBL/GenBank/DDBJ whole genome shotgun (WGS) entry which is preliminary data.</text>
</comment>
<proteinExistence type="inferred from homology"/>
<evidence type="ECO:0000256" key="3">
    <source>
        <dbReference type="ARBA" id="ARBA00009677"/>
    </source>
</evidence>
<dbReference type="PANTHER" id="PTHR30033:SF1">
    <property type="entry name" value="FLAGELLAR HOOK-ASSOCIATED PROTEIN 1"/>
    <property type="match status" value="1"/>
</dbReference>
<evidence type="ECO:0000256" key="4">
    <source>
        <dbReference type="ARBA" id="ARBA00016244"/>
    </source>
</evidence>
<organism evidence="9 10">
    <name type="scientific">Salinarimonas soli</name>
    <dbReference type="NCBI Taxonomy" id="1638099"/>
    <lineage>
        <taxon>Bacteria</taxon>
        <taxon>Pseudomonadati</taxon>
        <taxon>Pseudomonadota</taxon>
        <taxon>Alphaproteobacteria</taxon>
        <taxon>Hyphomicrobiales</taxon>
        <taxon>Salinarimonadaceae</taxon>
        <taxon>Salinarimonas</taxon>
    </lineage>
</organism>
<keyword evidence="9" id="KW-0966">Cell projection</keyword>
<dbReference type="RefSeq" id="WP_149822029.1">
    <property type="nucleotide sequence ID" value="NZ_VUOA01000045.1"/>
</dbReference>
<dbReference type="InterPro" id="IPR010930">
    <property type="entry name" value="Flg_bb/hook_C_dom"/>
</dbReference>
<feature type="domain" description="Flagellar basal-body/hook protein C-terminal" evidence="7">
    <location>
        <begin position="429"/>
        <end position="467"/>
    </location>
</feature>
<dbReference type="Pfam" id="PF22638">
    <property type="entry name" value="FlgK_D1"/>
    <property type="match status" value="1"/>
</dbReference>
<dbReference type="PANTHER" id="PTHR30033">
    <property type="entry name" value="FLAGELLAR HOOK-ASSOCIATED PROTEIN 1"/>
    <property type="match status" value="1"/>
</dbReference>
<evidence type="ECO:0000259" key="7">
    <source>
        <dbReference type="Pfam" id="PF06429"/>
    </source>
</evidence>
<dbReference type="GO" id="GO:0005198">
    <property type="term" value="F:structural molecule activity"/>
    <property type="evidence" value="ECO:0007669"/>
    <property type="project" value="InterPro"/>
</dbReference>
<keyword evidence="5" id="KW-0964">Secreted</keyword>
<feature type="domain" description="Flagellar hook-associated protein FlgK helical" evidence="8">
    <location>
        <begin position="96"/>
        <end position="304"/>
    </location>
</feature>
<evidence type="ECO:0000256" key="6">
    <source>
        <dbReference type="ARBA" id="ARBA00023143"/>
    </source>
</evidence>
<sequence length="471" mass="48753">MSLSVALNSAQSSLSATASQTAITSRNISGAGDASYSRKAGIVTTLGIGSVRVGSVQRATDMALFLKMLGATSTAASSQAQLDGLKALAQTVGDPENDTSLAGALGKFSAALQTYGDTPSDTILARNLLNSAKDLAGQLNDAQAVTQGVRQKADGDIAASVDQVNSLLAKFEVVNRQIVFGTVTGADVTDQLDVRDKLLSQISEEMGVSVVHRANNDVALYTDSGVTLFEKTPRTLTFARTFGLGPGSAGAAVVLDGVPITGPTSTMPIKSGRIFGNAVLRDDTAVTYQRQIDEAARGLIEAFSEGGGGQGLFTAPGYPAATGLAGAVRANPLADPEAGGSLARLRDGFTVAYNPTNDASFSGRLQQLIDGLSAPRAFSPAAGINPTASLTRYMAASASWLEGSRKQANDVSDYNNTFLERTSEALSNQTGVNLDEELALMLELERSYGASARVITVVDTMLKTLLDAARP</sequence>
<gene>
    <name evidence="9" type="primary">flgK</name>
    <name evidence="9" type="ORF">F0L46_23385</name>
</gene>
<dbReference type="InterPro" id="IPR053927">
    <property type="entry name" value="FlgK_helical"/>
</dbReference>
<dbReference type="Pfam" id="PF06429">
    <property type="entry name" value="Flg_bbr_C"/>
    <property type="match status" value="1"/>
</dbReference>
<keyword evidence="10" id="KW-1185">Reference proteome</keyword>
<dbReference type="EMBL" id="VUOA01000045">
    <property type="protein sequence ID" value="KAA2234710.1"/>
    <property type="molecule type" value="Genomic_DNA"/>
</dbReference>
<dbReference type="OrthoDB" id="7181295at2"/>
<dbReference type="GO" id="GO:0009424">
    <property type="term" value="C:bacterial-type flagellum hook"/>
    <property type="evidence" value="ECO:0007669"/>
    <property type="project" value="InterPro"/>
</dbReference>
<evidence type="ECO:0000313" key="9">
    <source>
        <dbReference type="EMBL" id="KAA2234710.1"/>
    </source>
</evidence>